<name>A0ABM6RR72_9FIRM</name>
<sequence length="62" mass="7065">MEFQGGRGTLMTLSRIEVMNFAAIFYADSRWGYCDHVRLLKYEGSEQSGTFVPDCIAFMDMA</sequence>
<proteinExistence type="predicted"/>
<reference evidence="1 2" key="1">
    <citation type="journal article" date="2019" name="Sci. Rep.">
        <title>Sulfobacillus thermotolerans: new insights into resistance and metabolic capacities of acidophilic chemolithotrophs.</title>
        <authorList>
            <person name="Panyushkina A.E."/>
            <person name="Babenko V.V."/>
            <person name="Nikitina A.S."/>
            <person name="Selezneva O.V."/>
            <person name="Tsaplina I.A."/>
            <person name="Letarova M.A."/>
            <person name="Kostryukova E.S."/>
            <person name="Letarov A.V."/>
        </authorList>
    </citation>
    <scope>NUCLEOTIDE SEQUENCE [LARGE SCALE GENOMIC DNA]</scope>
    <source>
        <strain evidence="1 2">Kr1</strain>
    </source>
</reference>
<keyword evidence="2" id="KW-1185">Reference proteome</keyword>
<evidence type="ECO:0000313" key="2">
    <source>
        <dbReference type="Proteomes" id="UP000325292"/>
    </source>
</evidence>
<accession>A0ABM6RR72</accession>
<organism evidence="1 2">
    <name type="scientific">Sulfobacillus thermotolerans</name>
    <dbReference type="NCBI Taxonomy" id="338644"/>
    <lineage>
        <taxon>Bacteria</taxon>
        <taxon>Bacillati</taxon>
        <taxon>Bacillota</taxon>
        <taxon>Clostridia</taxon>
        <taxon>Eubacteriales</taxon>
        <taxon>Clostridiales Family XVII. Incertae Sedis</taxon>
        <taxon>Sulfobacillus</taxon>
    </lineage>
</organism>
<dbReference type="Proteomes" id="UP000325292">
    <property type="component" value="Chromosome"/>
</dbReference>
<gene>
    <name evidence="1" type="ORF">BXT84_07475</name>
</gene>
<protein>
    <submittedName>
        <fullName evidence="1">Uncharacterized protein</fullName>
    </submittedName>
</protein>
<evidence type="ECO:0000313" key="1">
    <source>
        <dbReference type="EMBL" id="AUW93800.1"/>
    </source>
</evidence>
<dbReference type="EMBL" id="CP019454">
    <property type="protein sequence ID" value="AUW93800.1"/>
    <property type="molecule type" value="Genomic_DNA"/>
</dbReference>